<proteinExistence type="predicted"/>
<comment type="caution">
    <text evidence="1">The sequence shown here is derived from an EMBL/GenBank/DDBJ whole genome shotgun (WGS) entry which is preliminary data.</text>
</comment>
<name>A0A4R9BRM8_9MICO</name>
<keyword evidence="2" id="KW-1185">Reference proteome</keyword>
<organism evidence="1 2">
    <name type="scientific">Cryobacterium lactosi</name>
    <dbReference type="NCBI Taxonomy" id="1259202"/>
    <lineage>
        <taxon>Bacteria</taxon>
        <taxon>Bacillati</taxon>
        <taxon>Actinomycetota</taxon>
        <taxon>Actinomycetes</taxon>
        <taxon>Micrococcales</taxon>
        <taxon>Microbacteriaceae</taxon>
        <taxon>Cryobacterium</taxon>
    </lineage>
</organism>
<dbReference type="AlphaFoldDB" id="A0A4R9BRM8"/>
<dbReference type="EMBL" id="SOHM01000029">
    <property type="protein sequence ID" value="TFD88522.1"/>
    <property type="molecule type" value="Genomic_DNA"/>
</dbReference>
<sequence length="159" mass="16746">MAVRETFTAEEWQAVGAAPFLVGLYLVGASPQGPMGVLTEMLAVEKTLTMEAHQPDGLPIVKEIEADLEAKVLTRDLGVIDGAADEQARVLGELARALALVEAQAPALDSAFRAWLFRVAEHVVRRAVESAPPGAGGTQLTRHEAAALQTLAGMLGVPQ</sequence>
<dbReference type="RefSeq" id="WP_134641067.1">
    <property type="nucleotide sequence ID" value="NZ_SOHM01000029.1"/>
</dbReference>
<dbReference type="Proteomes" id="UP000298468">
    <property type="component" value="Unassembled WGS sequence"/>
</dbReference>
<accession>A0A4R9BRM8</accession>
<reference evidence="1 2" key="1">
    <citation type="submission" date="2019-03" db="EMBL/GenBank/DDBJ databases">
        <title>Genomics of glacier-inhabiting Cryobacterium strains.</title>
        <authorList>
            <person name="Liu Q."/>
            <person name="Xin Y.-H."/>
        </authorList>
    </citation>
    <scope>NUCLEOTIDE SEQUENCE [LARGE SCALE GENOMIC DNA]</scope>
    <source>
        <strain evidence="1 2">Sr59</strain>
    </source>
</reference>
<dbReference type="OrthoDB" id="5113796at2"/>
<evidence type="ECO:0000313" key="2">
    <source>
        <dbReference type="Proteomes" id="UP000298468"/>
    </source>
</evidence>
<gene>
    <name evidence="1" type="ORF">E3T61_11850</name>
</gene>
<protein>
    <submittedName>
        <fullName evidence="1">Uncharacterized protein</fullName>
    </submittedName>
</protein>
<evidence type="ECO:0000313" key="1">
    <source>
        <dbReference type="EMBL" id="TFD88522.1"/>
    </source>
</evidence>